<feature type="region of interest" description="Disordered" evidence="1">
    <location>
        <begin position="108"/>
        <end position="133"/>
    </location>
</feature>
<keyword evidence="3" id="KW-1185">Reference proteome</keyword>
<sequence>MFLLGVEGPDGAPAAACLFGSTPFCGEAMFSLNATGGAGYDTALLWAGGMRLLERGVPWLNLGGGARWGDGIDTYKRYFGGTSLPLGALKEVYRPDAFAALTERAGLTGPEESSYFPPYRRPGILGSAQPRPT</sequence>
<evidence type="ECO:0000313" key="2">
    <source>
        <dbReference type="EMBL" id="BDZ44147.1"/>
    </source>
</evidence>
<evidence type="ECO:0000313" key="3">
    <source>
        <dbReference type="Proteomes" id="UP001321498"/>
    </source>
</evidence>
<gene>
    <name evidence="2" type="ORF">GCM10025866_00560</name>
</gene>
<organism evidence="2 3">
    <name type="scientific">Naasia aerilata</name>
    <dbReference type="NCBI Taxonomy" id="1162966"/>
    <lineage>
        <taxon>Bacteria</taxon>
        <taxon>Bacillati</taxon>
        <taxon>Actinomycetota</taxon>
        <taxon>Actinomycetes</taxon>
        <taxon>Micrococcales</taxon>
        <taxon>Microbacteriaceae</taxon>
        <taxon>Naasia</taxon>
    </lineage>
</organism>
<accession>A0ABM8G7N3</accession>
<protein>
    <submittedName>
        <fullName evidence="2">Uncharacterized protein</fullName>
    </submittedName>
</protein>
<evidence type="ECO:0000256" key="1">
    <source>
        <dbReference type="SAM" id="MobiDB-lite"/>
    </source>
</evidence>
<reference evidence="3" key="1">
    <citation type="journal article" date="2019" name="Int. J. Syst. Evol. Microbiol.">
        <title>The Global Catalogue of Microorganisms (GCM) 10K type strain sequencing project: providing services to taxonomists for standard genome sequencing and annotation.</title>
        <authorList>
            <consortium name="The Broad Institute Genomics Platform"/>
            <consortium name="The Broad Institute Genome Sequencing Center for Infectious Disease"/>
            <person name="Wu L."/>
            <person name="Ma J."/>
        </authorList>
    </citation>
    <scope>NUCLEOTIDE SEQUENCE [LARGE SCALE GENOMIC DNA]</scope>
    <source>
        <strain evidence="3">NBRC 108725</strain>
    </source>
</reference>
<name>A0ABM8G7N3_9MICO</name>
<proteinExistence type="predicted"/>
<dbReference type="EMBL" id="AP027731">
    <property type="protein sequence ID" value="BDZ44147.1"/>
    <property type="molecule type" value="Genomic_DNA"/>
</dbReference>
<dbReference type="Proteomes" id="UP001321498">
    <property type="component" value="Chromosome"/>
</dbReference>